<name>A0ABP4SR78_9ACTN</name>
<comment type="caution">
    <text evidence="1">The sequence shown here is derived from an EMBL/GenBank/DDBJ whole genome shotgun (WGS) entry which is preliminary data.</text>
</comment>
<gene>
    <name evidence="1" type="ORF">GCM10009733_087390</name>
</gene>
<evidence type="ECO:0000313" key="2">
    <source>
        <dbReference type="Proteomes" id="UP001500064"/>
    </source>
</evidence>
<sequence>MPARQRWHLSLSDEPVGPFCKDNGQVIGWWYGAQGQSTVPEVPMSGVISFHPPYCRT</sequence>
<reference evidence="2" key="1">
    <citation type="journal article" date="2019" name="Int. J. Syst. Evol. Microbiol.">
        <title>The Global Catalogue of Microorganisms (GCM) 10K type strain sequencing project: providing services to taxonomists for standard genome sequencing and annotation.</title>
        <authorList>
            <consortium name="The Broad Institute Genomics Platform"/>
            <consortium name="The Broad Institute Genome Sequencing Center for Infectious Disease"/>
            <person name="Wu L."/>
            <person name="Ma J."/>
        </authorList>
    </citation>
    <scope>NUCLEOTIDE SEQUENCE [LARGE SCALE GENOMIC DNA]</scope>
    <source>
        <strain evidence="2">JCM 13929</strain>
    </source>
</reference>
<protein>
    <submittedName>
        <fullName evidence="1">Uncharacterized protein</fullName>
    </submittedName>
</protein>
<proteinExistence type="predicted"/>
<organism evidence="1 2">
    <name type="scientific">Nonomuraea maheshkhaliensis</name>
    <dbReference type="NCBI Taxonomy" id="419590"/>
    <lineage>
        <taxon>Bacteria</taxon>
        <taxon>Bacillati</taxon>
        <taxon>Actinomycetota</taxon>
        <taxon>Actinomycetes</taxon>
        <taxon>Streptosporangiales</taxon>
        <taxon>Streptosporangiaceae</taxon>
        <taxon>Nonomuraea</taxon>
    </lineage>
</organism>
<dbReference type="EMBL" id="BAAAMU010000107">
    <property type="protein sequence ID" value="GAA1677004.1"/>
    <property type="molecule type" value="Genomic_DNA"/>
</dbReference>
<accession>A0ABP4SR78</accession>
<keyword evidence="2" id="KW-1185">Reference proteome</keyword>
<dbReference type="Proteomes" id="UP001500064">
    <property type="component" value="Unassembled WGS sequence"/>
</dbReference>
<evidence type="ECO:0000313" key="1">
    <source>
        <dbReference type="EMBL" id="GAA1677004.1"/>
    </source>
</evidence>